<protein>
    <recommendedName>
        <fullName evidence="1">DOD-type homing endonuclease domain-containing protein</fullName>
    </recommendedName>
</protein>
<organism evidence="2 3">
    <name type="scientific">Candidatus Zambryskibacteria bacterium CG22_combo_CG10-13_8_21_14_all_42_17</name>
    <dbReference type="NCBI Taxonomy" id="1975118"/>
    <lineage>
        <taxon>Bacteria</taxon>
        <taxon>Candidatus Zambryskiibacteriota</taxon>
    </lineage>
</organism>
<dbReference type="InterPro" id="IPR004042">
    <property type="entry name" value="Intein_endonuc_central"/>
</dbReference>
<comment type="caution">
    <text evidence="2">The sequence shown here is derived from an EMBL/GenBank/DDBJ whole genome shotgun (WGS) entry which is preliminary data.</text>
</comment>
<reference evidence="2 3" key="1">
    <citation type="submission" date="2017-09" db="EMBL/GenBank/DDBJ databases">
        <title>Depth-based differentiation of microbial function through sediment-hosted aquifers and enrichment of novel symbionts in the deep terrestrial subsurface.</title>
        <authorList>
            <person name="Probst A.J."/>
            <person name="Ladd B."/>
            <person name="Jarett J.K."/>
            <person name="Geller-Mcgrath D.E."/>
            <person name="Sieber C.M."/>
            <person name="Emerson J.B."/>
            <person name="Anantharaman K."/>
            <person name="Thomas B.C."/>
            <person name="Malmstrom R."/>
            <person name="Stieglmeier M."/>
            <person name="Klingl A."/>
            <person name="Woyke T."/>
            <person name="Ryan C.M."/>
            <person name="Banfield J.F."/>
        </authorList>
    </citation>
    <scope>NUCLEOTIDE SEQUENCE [LARGE SCALE GENOMIC DNA]</scope>
    <source>
        <strain evidence="2">CG22_combo_CG10-13_8_21_14_all_42_17</strain>
    </source>
</reference>
<evidence type="ECO:0000259" key="1">
    <source>
        <dbReference type="PROSITE" id="PS50819"/>
    </source>
</evidence>
<dbReference type="AlphaFoldDB" id="A0A2H0BDD4"/>
<dbReference type="InterPro" id="IPR027434">
    <property type="entry name" value="Homing_endonucl"/>
</dbReference>
<gene>
    <name evidence="2" type="ORF">COX06_02185</name>
</gene>
<name>A0A2H0BDD4_9BACT</name>
<dbReference type="Proteomes" id="UP000229794">
    <property type="component" value="Unassembled WGS sequence"/>
</dbReference>
<feature type="domain" description="DOD-type homing endonuclease" evidence="1">
    <location>
        <begin position="83"/>
        <end position="156"/>
    </location>
</feature>
<dbReference type="PROSITE" id="PS50819">
    <property type="entry name" value="INTEIN_ENDONUCLEASE"/>
    <property type="match status" value="1"/>
</dbReference>
<dbReference type="Gene3D" id="3.10.28.10">
    <property type="entry name" value="Homing endonucleases"/>
    <property type="match status" value="1"/>
</dbReference>
<evidence type="ECO:0000313" key="2">
    <source>
        <dbReference type="EMBL" id="PIP55641.1"/>
    </source>
</evidence>
<accession>A0A2H0BDD4</accession>
<evidence type="ECO:0000313" key="3">
    <source>
        <dbReference type="Proteomes" id="UP000229794"/>
    </source>
</evidence>
<sequence>MLNLSDKVLVAYVIGIALGDGNLSNPNGRAVRLRITCDSKYPFLISKIEQSLKKLAPNNKVARINRGDNAIDISCYSNQWEQLLGWKAYGGSKIKQSIRVPNWILRNKKFCRACLCGLWETDGSIYKDRGYLTANFVTQIPSLSQCVEKMLVKTNYKASLQRLMLTDNRVKFTFRIHRNASQFIKEMSIDKK</sequence>
<dbReference type="EMBL" id="PCST01000025">
    <property type="protein sequence ID" value="PIP55641.1"/>
    <property type="molecule type" value="Genomic_DNA"/>
</dbReference>
<proteinExistence type="predicted"/>
<dbReference type="GO" id="GO:0004519">
    <property type="term" value="F:endonuclease activity"/>
    <property type="evidence" value="ECO:0007669"/>
    <property type="project" value="InterPro"/>
</dbReference>
<dbReference type="SUPFAM" id="SSF55608">
    <property type="entry name" value="Homing endonucleases"/>
    <property type="match status" value="1"/>
</dbReference>